<reference evidence="4" key="1">
    <citation type="submission" date="2016-10" db="EMBL/GenBank/DDBJ databases">
        <authorList>
            <person name="Varghese N."/>
            <person name="Submissions S."/>
        </authorList>
    </citation>
    <scope>NUCLEOTIDE SEQUENCE [LARGE SCALE GENOMIC DNA]</scope>
    <source>
        <strain evidence="4">CGMCC 1.10121</strain>
    </source>
</reference>
<organism evidence="3 4">
    <name type="scientific">Halogranum amylolyticum</name>
    <dbReference type="NCBI Taxonomy" id="660520"/>
    <lineage>
        <taxon>Archaea</taxon>
        <taxon>Methanobacteriati</taxon>
        <taxon>Methanobacteriota</taxon>
        <taxon>Stenosarchaea group</taxon>
        <taxon>Halobacteria</taxon>
        <taxon>Halobacteriales</taxon>
        <taxon>Haloferacaceae</taxon>
    </lineage>
</organism>
<evidence type="ECO:0000256" key="1">
    <source>
        <dbReference type="ARBA" id="ARBA00005662"/>
    </source>
</evidence>
<gene>
    <name evidence="3" type="ORF">SAMN04487948_101254</name>
</gene>
<comment type="similarity">
    <text evidence="1">Belongs to the CapA family.</text>
</comment>
<dbReference type="PANTHER" id="PTHR33393">
    <property type="entry name" value="POLYGLUTAMINE SYNTHESIS ACCESSORY PROTEIN RV0574C-RELATED"/>
    <property type="match status" value="1"/>
</dbReference>
<dbReference type="SUPFAM" id="SSF56300">
    <property type="entry name" value="Metallo-dependent phosphatases"/>
    <property type="match status" value="1"/>
</dbReference>
<accession>A0A1H8N201</accession>
<protein>
    <submittedName>
        <fullName evidence="3">Poly-gamma-glutamate synthesis protein (Capsule biosynthesis protein)</fullName>
    </submittedName>
</protein>
<evidence type="ECO:0000259" key="2">
    <source>
        <dbReference type="SMART" id="SM00854"/>
    </source>
</evidence>
<dbReference type="AlphaFoldDB" id="A0A1H8N201"/>
<dbReference type="EMBL" id="FODV01000001">
    <property type="protein sequence ID" value="SEO23594.1"/>
    <property type="molecule type" value="Genomic_DNA"/>
</dbReference>
<dbReference type="OrthoDB" id="199819at2157"/>
<dbReference type="InterPro" id="IPR019079">
    <property type="entry name" value="Capsule_synth_CapA"/>
</dbReference>
<dbReference type="PANTHER" id="PTHR33393:SF11">
    <property type="entry name" value="POLYGLUTAMINE SYNTHESIS ACCESSORY PROTEIN RV0574C-RELATED"/>
    <property type="match status" value="1"/>
</dbReference>
<keyword evidence="4" id="KW-1185">Reference proteome</keyword>
<dbReference type="Gene3D" id="3.60.21.10">
    <property type="match status" value="1"/>
</dbReference>
<proteinExistence type="inferred from homology"/>
<dbReference type="Proteomes" id="UP000199126">
    <property type="component" value="Unassembled WGS sequence"/>
</dbReference>
<name>A0A1H8N201_9EURY</name>
<evidence type="ECO:0000313" key="4">
    <source>
        <dbReference type="Proteomes" id="UP000199126"/>
    </source>
</evidence>
<dbReference type="Pfam" id="PF09587">
    <property type="entry name" value="PGA_cap"/>
    <property type="match status" value="1"/>
</dbReference>
<dbReference type="RefSeq" id="WP_089820641.1">
    <property type="nucleotide sequence ID" value="NZ_FODV01000001.1"/>
</dbReference>
<feature type="domain" description="Capsule synthesis protein CapA" evidence="2">
    <location>
        <begin position="5"/>
        <end position="254"/>
    </location>
</feature>
<evidence type="ECO:0000313" key="3">
    <source>
        <dbReference type="EMBL" id="SEO23594.1"/>
    </source>
</evidence>
<dbReference type="InterPro" id="IPR052169">
    <property type="entry name" value="CW_Biosynth-Accessory"/>
</dbReference>
<sequence length="344" mass="37760">MDRLHLGFTGDVMLGRNVDDRQRAERRPPEAVWGSTYDRLRALDGLFVNLECCLSTRGSPWAVTYHPYHFRADPNWALPALTRAGVSWVTLANNHVLDFGADALDDTFDALDDAHIPFCGAGVDEDDAWQPAVVDVGELTVALVGFTDNTPEFAATDDSPGTAYFDVAREDDRSRVERALAAAHESDPDLVVASLHWGPNMVERPPKSFQRFAHWLVESGVDLVHGHSAHVFQGVELYRGVPILYDTGDFVDDYAVDPDLRNDRSFLFEVVVTTAGDVESVRLSPTEIANCSVDPAPAHVAEWSRDRMVDLSAAFGTQFGRDGESLVLDVESGEQRNDGSSATA</sequence>
<dbReference type="SMART" id="SM00854">
    <property type="entry name" value="PGA_cap"/>
    <property type="match status" value="1"/>
</dbReference>
<dbReference type="CDD" id="cd07381">
    <property type="entry name" value="MPP_CapA"/>
    <property type="match status" value="1"/>
</dbReference>
<dbReference type="InterPro" id="IPR029052">
    <property type="entry name" value="Metallo-depent_PP-like"/>
</dbReference>